<dbReference type="InterPro" id="IPR036397">
    <property type="entry name" value="RNaseH_sf"/>
</dbReference>
<dbReference type="Pfam" id="PF01359">
    <property type="entry name" value="Transposase_1"/>
    <property type="match status" value="1"/>
</dbReference>
<feature type="domain" description="Septin-type G" evidence="5">
    <location>
        <begin position="274"/>
        <end position="543"/>
    </location>
</feature>
<feature type="region of interest" description="Disordered" evidence="4">
    <location>
        <begin position="597"/>
        <end position="671"/>
    </location>
</feature>
<organism evidence="6 7">
    <name type="scientific">Cordylochernes scorpioides</name>
    <dbReference type="NCBI Taxonomy" id="51811"/>
    <lineage>
        <taxon>Eukaryota</taxon>
        <taxon>Metazoa</taxon>
        <taxon>Ecdysozoa</taxon>
        <taxon>Arthropoda</taxon>
        <taxon>Chelicerata</taxon>
        <taxon>Arachnida</taxon>
        <taxon>Pseudoscorpiones</taxon>
        <taxon>Cheliferoidea</taxon>
        <taxon>Chernetidae</taxon>
        <taxon>Cordylochernes</taxon>
    </lineage>
</organism>
<dbReference type="InterPro" id="IPR001888">
    <property type="entry name" value="Transposase_1"/>
</dbReference>
<reference evidence="6 7" key="1">
    <citation type="submission" date="2022-01" db="EMBL/GenBank/DDBJ databases">
        <title>A chromosomal length assembly of Cordylochernes scorpioides.</title>
        <authorList>
            <person name="Zeh D."/>
            <person name="Zeh J."/>
        </authorList>
    </citation>
    <scope>NUCLEOTIDE SEQUENCE [LARGE SCALE GENOMIC DNA]</scope>
    <source>
        <strain evidence="6">IN4F17</strain>
        <tissue evidence="6">Whole Body</tissue>
    </source>
</reference>
<evidence type="ECO:0000256" key="4">
    <source>
        <dbReference type="SAM" id="MobiDB-lite"/>
    </source>
</evidence>
<keyword evidence="2 3" id="KW-0342">GTP-binding</keyword>
<evidence type="ECO:0000259" key="5">
    <source>
        <dbReference type="PROSITE" id="PS51719"/>
    </source>
</evidence>
<comment type="similarity">
    <text evidence="3">Belongs to the TRAFAC class TrmE-Era-EngA-EngB-Septin-like GTPase superfamily. Septin GTPase family.</text>
</comment>
<dbReference type="CDD" id="cd01850">
    <property type="entry name" value="CDC_Septin"/>
    <property type="match status" value="1"/>
</dbReference>
<proteinExistence type="inferred from homology"/>
<keyword evidence="1 3" id="KW-0547">Nucleotide-binding</keyword>
<dbReference type="SUPFAM" id="SSF52540">
    <property type="entry name" value="P-loop containing nucleoside triphosphate hydrolases"/>
    <property type="match status" value="1"/>
</dbReference>
<dbReference type="PROSITE" id="PS51719">
    <property type="entry name" value="G_SEPTIN"/>
    <property type="match status" value="1"/>
</dbReference>
<evidence type="ECO:0000313" key="7">
    <source>
        <dbReference type="Proteomes" id="UP001235939"/>
    </source>
</evidence>
<evidence type="ECO:0000256" key="1">
    <source>
        <dbReference type="ARBA" id="ARBA00022741"/>
    </source>
</evidence>
<evidence type="ECO:0000313" key="6">
    <source>
        <dbReference type="EMBL" id="UYV69809.1"/>
    </source>
</evidence>
<dbReference type="EMBL" id="CP092869">
    <property type="protein sequence ID" value="UYV69809.1"/>
    <property type="molecule type" value="Genomic_DNA"/>
</dbReference>
<gene>
    <name evidence="6" type="ORF">LAZ67_7000832</name>
</gene>
<dbReference type="Gene3D" id="3.30.420.10">
    <property type="entry name" value="Ribonuclease H-like superfamily/Ribonuclease H"/>
    <property type="match status" value="1"/>
</dbReference>
<dbReference type="InterPro" id="IPR016491">
    <property type="entry name" value="Septin"/>
</dbReference>
<dbReference type="Proteomes" id="UP001235939">
    <property type="component" value="Chromosome 07"/>
</dbReference>
<protein>
    <submittedName>
        <fullName evidence="6">SEPT7</fullName>
    </submittedName>
</protein>
<evidence type="ECO:0000256" key="3">
    <source>
        <dbReference type="RuleBase" id="RU004560"/>
    </source>
</evidence>
<sequence length="671" mass="77475">MTPQKEQLLLNDILDLKLAEFLLKMILGKNAQNGQKITDLIEENPRTTLLELEQDTGISKTTIGRIVTEDLKLKKTPAKFIPRFLTNEQKLCRLATCENMLEMTRTDPEWKDKIITGDETWVYDYDPETKRQYAEWRGQGEPRPKKSRILKPRNKVLLVAFLDKKGIVHHEYLPAGQTVIKEMYLDILRHLREAIRKKCQKNGLMQPPVAKRDPLLKESSGTTMASTTTNSVTSLVVARSEHGSTKEPYGSKESEAYVGFANLPTRVYRKAIKKGFEFSLMVVGVSGLGKSTLVNCLFMSDIYSSEYPGPSLRIKKTVQVETTKVVLRENGVTLTLTIIDTPGFGDCVDNSNCWQPILDYIERKYEEYLNEESRVNRSKIEDNRVHCCLYFLAPSGHSMKPLDIEFMKKLHDKVNIIPVIAKADTLTPEECASFKETILNELAENQIKIYEFPESPDEDENKHLKQLKSKVPFAIVSSVTMIDANGKTFRGRKYPWGTVDVDNIEHSDFSALKNMLIRTHMQDLVDVTNNIRYENFRSRKLAGISTDGKPARISNKNPLAQMEEEKKEHDAKIKKMEQELEQVFELKVREKMQKLKDSEADLQRRHEQMKKSLEHQRHELEERRRAFEKEKMTFETQHKDVEESFKRMTMDANSKESTEKEKKKEGKKGLF</sequence>
<name>A0ABY6KLR0_9ARAC</name>
<dbReference type="Pfam" id="PF00735">
    <property type="entry name" value="Septin"/>
    <property type="match status" value="1"/>
</dbReference>
<dbReference type="InterPro" id="IPR030379">
    <property type="entry name" value="G_SEPTIN_dom"/>
</dbReference>
<dbReference type="PANTHER" id="PTHR18884">
    <property type="entry name" value="SEPTIN"/>
    <property type="match status" value="1"/>
</dbReference>
<dbReference type="Gene3D" id="3.40.50.300">
    <property type="entry name" value="P-loop containing nucleotide triphosphate hydrolases"/>
    <property type="match status" value="1"/>
</dbReference>
<accession>A0ABY6KLR0</accession>
<keyword evidence="7" id="KW-1185">Reference proteome</keyword>
<dbReference type="InterPro" id="IPR027417">
    <property type="entry name" value="P-loop_NTPase"/>
</dbReference>
<evidence type="ECO:0000256" key="2">
    <source>
        <dbReference type="ARBA" id="ARBA00023134"/>
    </source>
</evidence>